<reference evidence="1" key="1">
    <citation type="submission" date="2021-06" db="EMBL/GenBank/DDBJ databases">
        <authorList>
            <person name="Hodson N. C."/>
            <person name="Mongue J. A."/>
            <person name="Jaron S. K."/>
        </authorList>
    </citation>
    <scope>NUCLEOTIDE SEQUENCE</scope>
</reference>
<gene>
    <name evidence="1" type="ORF">AFUS01_LOCUS1331</name>
</gene>
<dbReference type="AlphaFoldDB" id="A0A8J2J6F0"/>
<comment type="caution">
    <text evidence="1">The sequence shown here is derived from an EMBL/GenBank/DDBJ whole genome shotgun (WGS) entry which is preliminary data.</text>
</comment>
<sequence length="175" mass="20105">MIFLQFESYYSFYDRIINGYEPNRRRDKPFIEVIPKFEYKGTRTINLKLFLERYSGIFKIKDSFSSNTSIQNFGKNSDIPLINWQSCKSTNPINDTELKESRTQSFFTNITAEIQGMIQNPMVRLFSGENLTGASEKIHSGRARQQFNIYASCTGTTTAANVKSAETFGKTEKPN</sequence>
<protein>
    <submittedName>
        <fullName evidence="1">Uncharacterized protein</fullName>
    </submittedName>
</protein>
<evidence type="ECO:0000313" key="2">
    <source>
        <dbReference type="Proteomes" id="UP000708208"/>
    </source>
</evidence>
<dbReference type="Proteomes" id="UP000708208">
    <property type="component" value="Unassembled WGS sequence"/>
</dbReference>
<name>A0A8J2J6F0_9HEXA</name>
<keyword evidence="2" id="KW-1185">Reference proteome</keyword>
<dbReference type="EMBL" id="CAJVCH010007369">
    <property type="protein sequence ID" value="CAG7660440.1"/>
    <property type="molecule type" value="Genomic_DNA"/>
</dbReference>
<evidence type="ECO:0000313" key="1">
    <source>
        <dbReference type="EMBL" id="CAG7660440.1"/>
    </source>
</evidence>
<organism evidence="1 2">
    <name type="scientific">Allacma fusca</name>
    <dbReference type="NCBI Taxonomy" id="39272"/>
    <lineage>
        <taxon>Eukaryota</taxon>
        <taxon>Metazoa</taxon>
        <taxon>Ecdysozoa</taxon>
        <taxon>Arthropoda</taxon>
        <taxon>Hexapoda</taxon>
        <taxon>Collembola</taxon>
        <taxon>Symphypleona</taxon>
        <taxon>Sminthuridae</taxon>
        <taxon>Allacma</taxon>
    </lineage>
</organism>
<accession>A0A8J2J6F0</accession>
<proteinExistence type="predicted"/>